<proteinExistence type="inferred from homology"/>
<feature type="transmembrane region" description="Helical" evidence="6">
    <location>
        <begin position="180"/>
        <end position="200"/>
    </location>
</feature>
<name>A0A9Q0Y896_9SAUR</name>
<comment type="similarity">
    <text evidence="2">Belongs to the MS4A family.</text>
</comment>
<dbReference type="GO" id="GO:0016020">
    <property type="term" value="C:membrane"/>
    <property type="evidence" value="ECO:0007669"/>
    <property type="project" value="UniProtKB-SubCell"/>
</dbReference>
<keyword evidence="8" id="KW-1185">Reference proteome</keyword>
<evidence type="ECO:0000256" key="3">
    <source>
        <dbReference type="ARBA" id="ARBA00022692"/>
    </source>
</evidence>
<sequence>MNNPAFVAVSHSSVTTSQPNQILFPGSLSLPPGIIPYSDHTLFTVYPGNHLLERTGSGGNRYHGGRRVSILKGDPKVLGVIQILIALIHWGFGSVLTLLPKKETLIIVSGYVYWGGLFYVISGSLMVAAERIQLLHLVKAGLGMNIMSTIAAATGAILFLMDENVLFSVVISPQVEERKVAQGLSNVLLIFTLLEFFIGLASSSFEYDVICHQSSEATPFVPEAAVIHQDTFLPLGPPPPYEEHVNTINENLGCSNQIR</sequence>
<dbReference type="OrthoDB" id="10071849at2759"/>
<evidence type="ECO:0000256" key="6">
    <source>
        <dbReference type="SAM" id="Phobius"/>
    </source>
</evidence>
<keyword evidence="5 6" id="KW-0472">Membrane</keyword>
<evidence type="ECO:0000313" key="7">
    <source>
        <dbReference type="EMBL" id="KAJ7344218.1"/>
    </source>
</evidence>
<keyword evidence="4 6" id="KW-1133">Transmembrane helix</keyword>
<dbReference type="PANTHER" id="PTHR23320:SF128">
    <property type="entry name" value="MEMBRANE-SPANNING 4-DOMAINS SUBFAMILY A MEMBER 4A"/>
    <property type="match status" value="1"/>
</dbReference>
<reference evidence="7" key="1">
    <citation type="journal article" date="2023" name="DNA Res.">
        <title>Chromosome-level genome assembly of Phrynocephalus forsythii using third-generation DNA sequencing and Hi-C analysis.</title>
        <authorList>
            <person name="Qi Y."/>
            <person name="Zhao W."/>
            <person name="Zhao Y."/>
            <person name="Niu C."/>
            <person name="Cao S."/>
            <person name="Zhang Y."/>
        </authorList>
    </citation>
    <scope>NUCLEOTIDE SEQUENCE</scope>
    <source>
        <tissue evidence="7">Muscle</tissue>
    </source>
</reference>
<keyword evidence="3 6" id="KW-0812">Transmembrane</keyword>
<evidence type="ECO:0000256" key="4">
    <source>
        <dbReference type="ARBA" id="ARBA00022989"/>
    </source>
</evidence>
<evidence type="ECO:0000256" key="1">
    <source>
        <dbReference type="ARBA" id="ARBA00004141"/>
    </source>
</evidence>
<dbReference type="AlphaFoldDB" id="A0A9Q0Y896"/>
<evidence type="ECO:0000256" key="5">
    <source>
        <dbReference type="ARBA" id="ARBA00023136"/>
    </source>
</evidence>
<comment type="subcellular location">
    <subcellularLocation>
        <location evidence="1">Membrane</location>
        <topology evidence="1">Multi-pass membrane protein</topology>
    </subcellularLocation>
</comment>
<evidence type="ECO:0000313" key="8">
    <source>
        <dbReference type="Proteomes" id="UP001142489"/>
    </source>
</evidence>
<feature type="transmembrane region" description="Helical" evidence="6">
    <location>
        <begin position="111"/>
        <end position="129"/>
    </location>
</feature>
<dbReference type="InterPro" id="IPR030417">
    <property type="entry name" value="MS4A"/>
</dbReference>
<organism evidence="7 8">
    <name type="scientific">Phrynocephalus forsythii</name>
    <dbReference type="NCBI Taxonomy" id="171643"/>
    <lineage>
        <taxon>Eukaryota</taxon>
        <taxon>Metazoa</taxon>
        <taxon>Chordata</taxon>
        <taxon>Craniata</taxon>
        <taxon>Vertebrata</taxon>
        <taxon>Euteleostomi</taxon>
        <taxon>Lepidosauria</taxon>
        <taxon>Squamata</taxon>
        <taxon>Bifurcata</taxon>
        <taxon>Unidentata</taxon>
        <taxon>Episquamata</taxon>
        <taxon>Toxicofera</taxon>
        <taxon>Iguania</taxon>
        <taxon>Acrodonta</taxon>
        <taxon>Agamidae</taxon>
        <taxon>Agaminae</taxon>
        <taxon>Phrynocephalus</taxon>
    </lineage>
</organism>
<feature type="transmembrane region" description="Helical" evidence="6">
    <location>
        <begin position="141"/>
        <end position="160"/>
    </location>
</feature>
<gene>
    <name evidence="7" type="ORF">JRQ81_000168</name>
</gene>
<evidence type="ECO:0008006" key="9">
    <source>
        <dbReference type="Google" id="ProtNLM"/>
    </source>
</evidence>
<dbReference type="InterPro" id="IPR007237">
    <property type="entry name" value="CD20-like"/>
</dbReference>
<protein>
    <recommendedName>
        <fullName evidence="9">Membrane-spanning 4-domains subfamily A member 15</fullName>
    </recommendedName>
</protein>
<dbReference type="PANTHER" id="PTHR23320">
    <property type="entry name" value="MEMBRANE-SPANNING 4-DOMAINS SUBFAMILY A MS4A -RELATED"/>
    <property type="match status" value="1"/>
</dbReference>
<dbReference type="Pfam" id="PF04103">
    <property type="entry name" value="CD20"/>
    <property type="match status" value="1"/>
</dbReference>
<comment type="caution">
    <text evidence="7">The sequence shown here is derived from an EMBL/GenBank/DDBJ whole genome shotgun (WGS) entry which is preliminary data.</text>
</comment>
<accession>A0A9Q0Y896</accession>
<dbReference type="EMBL" id="JAPFRF010000001">
    <property type="protein sequence ID" value="KAJ7344218.1"/>
    <property type="molecule type" value="Genomic_DNA"/>
</dbReference>
<evidence type="ECO:0000256" key="2">
    <source>
        <dbReference type="ARBA" id="ARBA00009565"/>
    </source>
</evidence>
<feature type="transmembrane region" description="Helical" evidence="6">
    <location>
        <begin position="77"/>
        <end position="99"/>
    </location>
</feature>
<dbReference type="Proteomes" id="UP001142489">
    <property type="component" value="Unassembled WGS sequence"/>
</dbReference>